<feature type="domain" description="SH3b" evidence="5">
    <location>
        <begin position="203"/>
        <end position="273"/>
    </location>
</feature>
<keyword evidence="4" id="KW-0961">Cell wall biogenesis/degradation</keyword>
<dbReference type="PANTHER" id="PTHR30417">
    <property type="entry name" value="N-ACETYLMURAMOYL-L-ALANINE AMIDASE AMID"/>
    <property type="match status" value="1"/>
</dbReference>
<dbReference type="InterPro" id="IPR036505">
    <property type="entry name" value="Amidase/PGRP_sf"/>
</dbReference>
<dbReference type="PANTHER" id="PTHR30417:SF1">
    <property type="entry name" value="N-ACETYLMURAMOYL-L-ALANINE AMIDASE AMID"/>
    <property type="match status" value="1"/>
</dbReference>
<dbReference type="GO" id="GO:0071555">
    <property type="term" value="P:cell wall organization"/>
    <property type="evidence" value="ECO:0007669"/>
    <property type="project" value="UniProtKB-KW"/>
</dbReference>
<keyword evidence="7" id="KW-1185">Reference proteome</keyword>
<protein>
    <recommendedName>
        <fullName evidence="2">N-acetylmuramoyl-L-alanine amidase</fullName>
        <ecNumber evidence="2">3.5.1.28</ecNumber>
    </recommendedName>
</protein>
<dbReference type="InterPro" id="IPR003646">
    <property type="entry name" value="SH3-like_bac-type"/>
</dbReference>
<reference evidence="6 7" key="1">
    <citation type="submission" date="2019-11" db="EMBL/GenBank/DDBJ databases">
        <title>Pedobacter sp. HMF7647 Genome sequencing and assembly.</title>
        <authorList>
            <person name="Kang H."/>
            <person name="Kim H."/>
            <person name="Joh K."/>
        </authorList>
    </citation>
    <scope>NUCLEOTIDE SEQUENCE [LARGE SCALE GENOMIC DNA]</scope>
    <source>
        <strain evidence="6 7">HMF7647</strain>
    </source>
</reference>
<dbReference type="EMBL" id="WVHT01000001">
    <property type="protein sequence ID" value="MXV49817.1"/>
    <property type="molecule type" value="Genomic_DNA"/>
</dbReference>
<evidence type="ECO:0000313" key="7">
    <source>
        <dbReference type="Proteomes" id="UP000466586"/>
    </source>
</evidence>
<proteinExistence type="predicted"/>
<dbReference type="AlphaFoldDB" id="A0A7K1Y5G4"/>
<dbReference type="Gene3D" id="3.40.80.10">
    <property type="entry name" value="Peptidoglycan recognition protein-like"/>
    <property type="match status" value="1"/>
</dbReference>
<evidence type="ECO:0000256" key="4">
    <source>
        <dbReference type="ARBA" id="ARBA00023316"/>
    </source>
</evidence>
<evidence type="ECO:0000256" key="1">
    <source>
        <dbReference type="ARBA" id="ARBA00001561"/>
    </source>
</evidence>
<gene>
    <name evidence="6" type="ORF">GS399_02460</name>
</gene>
<dbReference type="CDD" id="cd06583">
    <property type="entry name" value="PGRP"/>
    <property type="match status" value="1"/>
</dbReference>
<dbReference type="SUPFAM" id="SSF55846">
    <property type="entry name" value="N-acetylmuramoyl-L-alanine amidase-like"/>
    <property type="match status" value="1"/>
</dbReference>
<dbReference type="Proteomes" id="UP000466586">
    <property type="component" value="Unassembled WGS sequence"/>
</dbReference>
<dbReference type="EC" id="3.5.1.28" evidence="2"/>
<comment type="caution">
    <text evidence="6">The sequence shown here is derived from an EMBL/GenBank/DDBJ whole genome shotgun (WGS) entry which is preliminary data.</text>
</comment>
<dbReference type="PROSITE" id="PS51781">
    <property type="entry name" value="SH3B"/>
    <property type="match status" value="1"/>
</dbReference>
<dbReference type="GO" id="GO:0009254">
    <property type="term" value="P:peptidoglycan turnover"/>
    <property type="evidence" value="ECO:0007669"/>
    <property type="project" value="TreeGrafter"/>
</dbReference>
<dbReference type="Gene3D" id="2.30.30.40">
    <property type="entry name" value="SH3 Domains"/>
    <property type="match status" value="1"/>
</dbReference>
<name>A0A7K1Y5G4_9SPHI</name>
<dbReference type="InterPro" id="IPR051206">
    <property type="entry name" value="NAMLAA_amidase_2"/>
</dbReference>
<accession>A0A7K1Y5G4</accession>
<dbReference type="GO" id="GO:0009253">
    <property type="term" value="P:peptidoglycan catabolic process"/>
    <property type="evidence" value="ECO:0007669"/>
    <property type="project" value="InterPro"/>
</dbReference>
<dbReference type="SMART" id="SM00287">
    <property type="entry name" value="SH3b"/>
    <property type="match status" value="1"/>
</dbReference>
<dbReference type="SMART" id="SM00644">
    <property type="entry name" value="Ami_2"/>
    <property type="match status" value="1"/>
</dbReference>
<evidence type="ECO:0000256" key="3">
    <source>
        <dbReference type="ARBA" id="ARBA00022801"/>
    </source>
</evidence>
<dbReference type="Pfam" id="PF01510">
    <property type="entry name" value="Amidase_2"/>
    <property type="match status" value="1"/>
</dbReference>
<dbReference type="RefSeq" id="WP_160842983.1">
    <property type="nucleotide sequence ID" value="NZ_WVHT01000001.1"/>
</dbReference>
<dbReference type="InterPro" id="IPR002502">
    <property type="entry name" value="Amidase_domain"/>
</dbReference>
<evidence type="ECO:0000259" key="5">
    <source>
        <dbReference type="PROSITE" id="PS51781"/>
    </source>
</evidence>
<keyword evidence="3" id="KW-0378">Hydrolase</keyword>
<dbReference type="GO" id="GO:0008745">
    <property type="term" value="F:N-acetylmuramoyl-L-alanine amidase activity"/>
    <property type="evidence" value="ECO:0007669"/>
    <property type="project" value="UniProtKB-EC"/>
</dbReference>
<evidence type="ECO:0000313" key="6">
    <source>
        <dbReference type="EMBL" id="MXV49817.1"/>
    </source>
</evidence>
<comment type="catalytic activity">
    <reaction evidence="1">
        <text>Hydrolyzes the link between N-acetylmuramoyl residues and L-amino acid residues in certain cell-wall glycopeptides.</text>
        <dbReference type="EC" id="3.5.1.28"/>
    </reaction>
</comment>
<organism evidence="6 7">
    <name type="scientific">Hufsiella arboris</name>
    <dbReference type="NCBI Taxonomy" id="2695275"/>
    <lineage>
        <taxon>Bacteria</taxon>
        <taxon>Pseudomonadati</taxon>
        <taxon>Bacteroidota</taxon>
        <taxon>Sphingobacteriia</taxon>
        <taxon>Sphingobacteriales</taxon>
        <taxon>Sphingobacteriaceae</taxon>
        <taxon>Hufsiella</taxon>
    </lineage>
</organism>
<sequence>MKISNHLLFDNEGKQVSFKPTPNKGGRYTPQYLVMHYTAATTAESAISWFMTPIAQASAHLLIDRDGTVTQFAAFNIICWHAGKSQWNGLVGMNQFSIGIELVNAGRLQKSGDKWICPVDQQHVADDEVIIATHKNENTPAAWQQYSGKQLEVAIEIAALLVKTYGLKDVVGHDDISPIRKSDPGPAFPTGSFRSKVMGRKDETIGEFITAEDLNIRSGAGTAFSTLSDPLPKGTKVSLLKSEGTWSFVEVMETVHGIMDLEGWVSSKFLIKA</sequence>
<evidence type="ECO:0000256" key="2">
    <source>
        <dbReference type="ARBA" id="ARBA00011901"/>
    </source>
</evidence>